<comment type="caution">
    <text evidence="2">The sequence shown here is derived from an EMBL/GenBank/DDBJ whole genome shotgun (WGS) entry which is preliminary data.</text>
</comment>
<name>A0A0L0V1Z4_9BASI</name>
<reference evidence="3" key="1">
    <citation type="submission" date="2014-03" db="EMBL/GenBank/DDBJ databases">
        <title>The Genome Sequence of Puccinia striiformis f. sp. tritici PST-78.</title>
        <authorList>
            <consortium name="The Broad Institute Genome Sequencing Platform"/>
            <person name="Cuomo C."/>
            <person name="Hulbert S."/>
            <person name="Chen X."/>
            <person name="Walker B."/>
            <person name="Young S.K."/>
            <person name="Zeng Q."/>
            <person name="Gargeya S."/>
            <person name="Fitzgerald M."/>
            <person name="Haas B."/>
            <person name="Abouelleil A."/>
            <person name="Alvarado L."/>
            <person name="Arachchi H.M."/>
            <person name="Berlin A.M."/>
            <person name="Chapman S.B."/>
            <person name="Goldberg J."/>
            <person name="Griggs A."/>
            <person name="Gujja S."/>
            <person name="Hansen M."/>
            <person name="Howarth C."/>
            <person name="Imamovic A."/>
            <person name="Larimer J."/>
            <person name="McCowan C."/>
            <person name="Montmayeur A."/>
            <person name="Murphy C."/>
            <person name="Neiman D."/>
            <person name="Pearson M."/>
            <person name="Priest M."/>
            <person name="Roberts A."/>
            <person name="Saif S."/>
            <person name="Shea T."/>
            <person name="Sisk P."/>
            <person name="Sykes S."/>
            <person name="Wortman J."/>
            <person name="Nusbaum C."/>
            <person name="Birren B."/>
        </authorList>
    </citation>
    <scope>NUCLEOTIDE SEQUENCE [LARGE SCALE GENOMIC DNA]</scope>
    <source>
        <strain evidence="3">race PST-78</strain>
    </source>
</reference>
<gene>
    <name evidence="2" type="ORF">PSTG_13455</name>
</gene>
<evidence type="ECO:0008006" key="4">
    <source>
        <dbReference type="Google" id="ProtNLM"/>
    </source>
</evidence>
<sequence>MSDKNSQDTEVIQMKKAKNRQKQPEPNSNTGGGKVQSSWVWVYFKVANSERVQCQVASKKSHGDHCLKLLKIDKSVGTKSMIAHLRGIRGLTPPASEKTNQLLFPNLMKRQPVKQRPVLNVDLLKQAITYLIAEANLPYPIVEGKLFKWLSELLNPATVNMEFGSVRKQLYY</sequence>
<dbReference type="AlphaFoldDB" id="A0A0L0V1Z4"/>
<organism evidence="2 3">
    <name type="scientific">Puccinia striiformis f. sp. tritici PST-78</name>
    <dbReference type="NCBI Taxonomy" id="1165861"/>
    <lineage>
        <taxon>Eukaryota</taxon>
        <taxon>Fungi</taxon>
        <taxon>Dikarya</taxon>
        <taxon>Basidiomycota</taxon>
        <taxon>Pucciniomycotina</taxon>
        <taxon>Pucciniomycetes</taxon>
        <taxon>Pucciniales</taxon>
        <taxon>Pucciniaceae</taxon>
        <taxon>Puccinia</taxon>
    </lineage>
</organism>
<evidence type="ECO:0000313" key="3">
    <source>
        <dbReference type="Proteomes" id="UP000054564"/>
    </source>
</evidence>
<feature type="compositionally biased region" description="Polar residues" evidence="1">
    <location>
        <begin position="24"/>
        <end position="34"/>
    </location>
</feature>
<evidence type="ECO:0000313" key="2">
    <source>
        <dbReference type="EMBL" id="KNE93206.1"/>
    </source>
</evidence>
<evidence type="ECO:0000256" key="1">
    <source>
        <dbReference type="SAM" id="MobiDB-lite"/>
    </source>
</evidence>
<protein>
    <recommendedName>
        <fullName evidence="4">BED-type domain-containing protein</fullName>
    </recommendedName>
</protein>
<dbReference type="EMBL" id="AJIL01000143">
    <property type="protein sequence ID" value="KNE93206.1"/>
    <property type="molecule type" value="Genomic_DNA"/>
</dbReference>
<dbReference type="Proteomes" id="UP000054564">
    <property type="component" value="Unassembled WGS sequence"/>
</dbReference>
<feature type="region of interest" description="Disordered" evidence="1">
    <location>
        <begin position="1"/>
        <end position="34"/>
    </location>
</feature>
<keyword evidence="3" id="KW-1185">Reference proteome</keyword>
<dbReference type="OrthoDB" id="1607513at2759"/>
<accession>A0A0L0V1Z4</accession>
<proteinExistence type="predicted"/>